<dbReference type="AlphaFoldDB" id="A0A8J6A9W6"/>
<evidence type="ECO:0000256" key="39">
    <source>
        <dbReference type="SAM" id="Phobius"/>
    </source>
</evidence>
<comment type="caution">
    <text evidence="41">The sequence shown here is derived from an EMBL/GenBank/DDBJ whole genome shotgun (WGS) entry which is preliminary data.</text>
</comment>
<dbReference type="FunFam" id="2.20.28.10:FF:000007">
    <property type="entry name" value="DNA helicase MCM8 isoform X1"/>
    <property type="match status" value="1"/>
</dbReference>
<keyword evidence="22 39" id="KW-0472">Membrane</keyword>
<dbReference type="Gene3D" id="2.40.50.140">
    <property type="entry name" value="Nucleic acid-binding proteins"/>
    <property type="match status" value="1"/>
</dbReference>
<dbReference type="Gene3D" id="1.20.120.1760">
    <property type="match status" value="1"/>
</dbReference>
<evidence type="ECO:0000256" key="37">
    <source>
        <dbReference type="RuleBase" id="RU004070"/>
    </source>
</evidence>
<feature type="non-terminal residue" evidence="41">
    <location>
        <position position="1222"/>
    </location>
</feature>
<comment type="similarity">
    <text evidence="5">Belongs to the CDP-alcohol phosphatidyltransferase class-I family.</text>
</comment>
<dbReference type="EC" id="2.7.8.41" evidence="29"/>
<feature type="region of interest" description="Disordered" evidence="38">
    <location>
        <begin position="111"/>
        <end position="146"/>
    </location>
</feature>
<evidence type="ECO:0000256" key="12">
    <source>
        <dbReference type="ARBA" id="ARBA00022741"/>
    </source>
</evidence>
<dbReference type="GO" id="GO:0017116">
    <property type="term" value="F:single-stranded DNA helicase activity"/>
    <property type="evidence" value="ECO:0007669"/>
    <property type="project" value="TreeGrafter"/>
</dbReference>
<dbReference type="InterPro" id="IPR000462">
    <property type="entry name" value="CDP-OH_P_trans"/>
</dbReference>
<dbReference type="GO" id="GO:0016787">
    <property type="term" value="F:hydrolase activity"/>
    <property type="evidence" value="ECO:0007669"/>
    <property type="project" value="UniProtKB-KW"/>
</dbReference>
<dbReference type="InterPro" id="IPR033762">
    <property type="entry name" value="MCM_OB"/>
</dbReference>
<dbReference type="Pfam" id="PF17855">
    <property type="entry name" value="MCM_lid"/>
    <property type="match status" value="1"/>
</dbReference>
<keyword evidence="15" id="KW-0378">Hydrolase</keyword>
<evidence type="ECO:0000256" key="10">
    <source>
        <dbReference type="ARBA" id="ARBA00022692"/>
    </source>
</evidence>
<evidence type="ECO:0000256" key="13">
    <source>
        <dbReference type="ARBA" id="ARBA00022763"/>
    </source>
</evidence>
<evidence type="ECO:0000256" key="16">
    <source>
        <dbReference type="ARBA" id="ARBA00022806"/>
    </source>
</evidence>
<evidence type="ECO:0000256" key="30">
    <source>
        <dbReference type="ARBA" id="ARBA00041084"/>
    </source>
</evidence>
<keyword evidence="14" id="KW-0999">Mitochondrion inner membrane</keyword>
<evidence type="ECO:0000256" key="1">
    <source>
        <dbReference type="ARBA" id="ARBA00004123"/>
    </source>
</evidence>
<name>A0A8J6A9W6_GALPY</name>
<dbReference type="GO" id="GO:0006260">
    <property type="term" value="P:DNA replication"/>
    <property type="evidence" value="ECO:0007669"/>
    <property type="project" value="UniProtKB-KW"/>
</dbReference>
<dbReference type="GO" id="GO:0008654">
    <property type="term" value="P:phospholipid biosynthetic process"/>
    <property type="evidence" value="ECO:0007669"/>
    <property type="project" value="UniProtKB-KW"/>
</dbReference>
<feature type="transmembrane region" description="Helical" evidence="39">
    <location>
        <begin position="1169"/>
        <end position="1187"/>
    </location>
</feature>
<evidence type="ECO:0000256" key="11">
    <source>
        <dbReference type="ARBA" id="ARBA00022705"/>
    </source>
</evidence>
<dbReference type="EMBL" id="JAGFMF010011643">
    <property type="protein sequence ID" value="KAG8517799.1"/>
    <property type="molecule type" value="Genomic_DNA"/>
</dbReference>
<dbReference type="GO" id="GO:0097362">
    <property type="term" value="C:MCM8-MCM9 complex"/>
    <property type="evidence" value="ECO:0007669"/>
    <property type="project" value="UniProtKB-ARBA"/>
</dbReference>
<evidence type="ECO:0000256" key="5">
    <source>
        <dbReference type="ARBA" id="ARBA00010441"/>
    </source>
</evidence>
<evidence type="ECO:0000313" key="41">
    <source>
        <dbReference type="EMBL" id="KAG8517799.1"/>
    </source>
</evidence>
<evidence type="ECO:0000256" key="28">
    <source>
        <dbReference type="ARBA" id="ARBA00037454"/>
    </source>
</evidence>
<dbReference type="EC" id="3.6.4.12" evidence="6"/>
<keyword evidence="9" id="KW-0808">Transferase</keyword>
<evidence type="ECO:0000256" key="18">
    <source>
        <dbReference type="ARBA" id="ARBA00022989"/>
    </source>
</evidence>
<keyword evidence="11" id="KW-0235">DNA replication</keyword>
<evidence type="ECO:0000256" key="22">
    <source>
        <dbReference type="ARBA" id="ARBA00023136"/>
    </source>
</evidence>
<evidence type="ECO:0000256" key="26">
    <source>
        <dbReference type="ARBA" id="ARBA00023264"/>
    </source>
</evidence>
<dbReference type="InterPro" id="IPR003593">
    <property type="entry name" value="AAA+_ATPase"/>
</dbReference>
<keyword evidence="20 37" id="KW-0238">DNA-binding</keyword>
<feature type="domain" description="MCM C-terminal AAA(+) ATPase" evidence="40">
    <location>
        <begin position="486"/>
        <end position="693"/>
    </location>
</feature>
<dbReference type="InterPro" id="IPR027417">
    <property type="entry name" value="P-loop_NTPase"/>
</dbReference>
<evidence type="ECO:0000313" key="42">
    <source>
        <dbReference type="Proteomes" id="UP000700334"/>
    </source>
</evidence>
<dbReference type="Pfam" id="PF00493">
    <property type="entry name" value="MCM"/>
    <property type="match status" value="1"/>
</dbReference>
<dbReference type="Pfam" id="PF26065">
    <property type="entry name" value="MCM8_N"/>
    <property type="match status" value="1"/>
</dbReference>
<evidence type="ECO:0000256" key="29">
    <source>
        <dbReference type="ARBA" id="ARBA00039001"/>
    </source>
</evidence>
<keyword evidence="24" id="KW-0594">Phospholipid biosynthesis</keyword>
<dbReference type="PROSITE" id="PS50051">
    <property type="entry name" value="MCM_2"/>
    <property type="match status" value="1"/>
</dbReference>
<dbReference type="GO" id="GO:0005634">
    <property type="term" value="C:nucleus"/>
    <property type="evidence" value="ECO:0007669"/>
    <property type="project" value="UniProtKB-SubCell"/>
</dbReference>
<comment type="similarity">
    <text evidence="4 37">Belongs to the MCM family.</text>
</comment>
<evidence type="ECO:0000256" key="6">
    <source>
        <dbReference type="ARBA" id="ARBA00012551"/>
    </source>
</evidence>
<dbReference type="SMART" id="SM00350">
    <property type="entry name" value="MCM"/>
    <property type="match status" value="1"/>
</dbReference>
<dbReference type="Gene3D" id="2.20.28.10">
    <property type="match status" value="1"/>
</dbReference>
<keyword evidence="42" id="KW-1185">Reference proteome</keyword>
<evidence type="ECO:0000256" key="21">
    <source>
        <dbReference type="ARBA" id="ARBA00023128"/>
    </source>
</evidence>
<keyword evidence="7" id="KW-0158">Chromosome</keyword>
<evidence type="ECO:0000259" key="40">
    <source>
        <dbReference type="PROSITE" id="PS50051"/>
    </source>
</evidence>
<dbReference type="SMART" id="SM00382">
    <property type="entry name" value="AAA"/>
    <property type="match status" value="1"/>
</dbReference>
<dbReference type="SUPFAM" id="SSF52540">
    <property type="entry name" value="P-loop containing nucleoside triphosphate hydrolases"/>
    <property type="match status" value="1"/>
</dbReference>
<dbReference type="InterPro" id="IPR001208">
    <property type="entry name" value="MCM_dom"/>
</dbReference>
<keyword evidence="16 41" id="KW-0347">Helicase</keyword>
<dbReference type="GO" id="GO:0005694">
    <property type="term" value="C:chromosome"/>
    <property type="evidence" value="ECO:0007669"/>
    <property type="project" value="UniProtKB-SubCell"/>
</dbReference>
<dbReference type="FunFam" id="1.20.120.1760:FF:000005">
    <property type="entry name" value="Cardiolipin synthase 1"/>
    <property type="match status" value="1"/>
</dbReference>
<dbReference type="PRINTS" id="PR01657">
    <property type="entry name" value="MCMFAMILY"/>
</dbReference>
<dbReference type="CDD" id="cd17759">
    <property type="entry name" value="MCM8"/>
    <property type="match status" value="1"/>
</dbReference>
<evidence type="ECO:0000256" key="15">
    <source>
        <dbReference type="ARBA" id="ARBA00022801"/>
    </source>
</evidence>
<evidence type="ECO:0000256" key="23">
    <source>
        <dbReference type="ARBA" id="ARBA00023204"/>
    </source>
</evidence>
<dbReference type="Pfam" id="PF25051">
    <property type="entry name" value="WHD_MCM8"/>
    <property type="match status" value="1"/>
</dbReference>
<keyword evidence="18 39" id="KW-1133">Transmembrane helix</keyword>
<evidence type="ECO:0000256" key="3">
    <source>
        <dbReference type="ARBA" id="ARBA00004448"/>
    </source>
</evidence>
<gene>
    <name evidence="41" type="ORF">J0S82_020460</name>
</gene>
<dbReference type="OrthoDB" id="422555at2759"/>
<dbReference type="Pfam" id="PF17207">
    <property type="entry name" value="MCM_OB"/>
    <property type="match status" value="1"/>
</dbReference>
<comment type="function">
    <text evidence="28">Catalyzes the synthesis of cardiolipin (CL) (diphosphatidylglycerol) by specifically transferring a phosphatidyl group from CDP-diacylglycerol to phosphatidylglycerol (PG). CL is a key phospholipid in mitochondrial membranes and plays important roles in maintaining the functional integrity and dynamics of mitochondria under both optimal and stress conditions.</text>
</comment>
<dbReference type="GO" id="GO:0005524">
    <property type="term" value="F:ATP binding"/>
    <property type="evidence" value="ECO:0007669"/>
    <property type="project" value="UniProtKB-KW"/>
</dbReference>
<comment type="function">
    <text evidence="34">Component of the MCM8-MCM9 complex, a complex involved in the repair of double-stranded DNA breaks (DBSs) and DNA interstrand cross-links (ICLs) by homologous recombination (HR). Required for DNA resection by the MRE11-RAD50-NBN/NBS1 (MRN) complex by recruiting the MRN complex to the repair site and by promoting the complex nuclease activity. Probably by regulating the localization of the MNR complex, indirectly regulates the recruitment of downstream effector RAD51 to DNA damage sites including DBSs and ICLs. The MCM8-MCM9 complex is dispensable for DNA replication and S phase progression. However, may play a non-essential for DNA replication: may be involved in the activation of the prereplicative complex (pre-RC) during G(1) phase by recruiting CDC6 to the origin recognition complex (ORC). Probably by regulating HR, plays a key role during gametogenesis. Stabilizes MCM9 protein.</text>
</comment>
<keyword evidence="23" id="KW-0234">DNA repair</keyword>
<dbReference type="InterPro" id="IPR056875">
    <property type="entry name" value="MCM8/REC_WHD"/>
</dbReference>
<keyword evidence="13" id="KW-0227">DNA damage</keyword>
<accession>A0A8J6A9W6</accession>
<dbReference type="SUPFAM" id="SSF50249">
    <property type="entry name" value="Nucleic acid-binding proteins"/>
    <property type="match status" value="1"/>
</dbReference>
<keyword evidence="27" id="KW-0131">Cell cycle</keyword>
<feature type="region of interest" description="Disordered" evidence="38">
    <location>
        <begin position="1"/>
        <end position="20"/>
    </location>
</feature>
<evidence type="ECO:0000256" key="19">
    <source>
        <dbReference type="ARBA" id="ARBA00023098"/>
    </source>
</evidence>
<evidence type="ECO:0000256" key="25">
    <source>
        <dbReference type="ARBA" id="ARBA00023242"/>
    </source>
</evidence>
<evidence type="ECO:0000256" key="20">
    <source>
        <dbReference type="ARBA" id="ARBA00023125"/>
    </source>
</evidence>
<evidence type="ECO:0000256" key="36">
    <source>
        <dbReference type="ARBA" id="ARBA00068900"/>
    </source>
</evidence>
<comment type="catalytic activity">
    <reaction evidence="33">
        <text>ATP + H2O = ADP + phosphate + H(+)</text>
        <dbReference type="Rhea" id="RHEA:13065"/>
        <dbReference type="ChEBI" id="CHEBI:15377"/>
        <dbReference type="ChEBI" id="CHEBI:15378"/>
        <dbReference type="ChEBI" id="CHEBI:30616"/>
        <dbReference type="ChEBI" id="CHEBI:43474"/>
        <dbReference type="ChEBI" id="CHEBI:456216"/>
        <dbReference type="EC" id="3.6.4.12"/>
    </reaction>
</comment>
<evidence type="ECO:0000256" key="33">
    <source>
        <dbReference type="ARBA" id="ARBA00047995"/>
    </source>
</evidence>
<keyword evidence="21" id="KW-0496">Mitochondrion</keyword>
<dbReference type="InterPro" id="IPR041562">
    <property type="entry name" value="MCM_lid"/>
</dbReference>
<protein>
    <recommendedName>
        <fullName evidence="36">Cardiolipin synthase (CMP-forming)</fullName>
        <ecNumber evidence="29">2.7.8.41</ecNumber>
        <ecNumber evidence="6">3.6.4.12</ecNumber>
    </recommendedName>
    <alternativeName>
        <fullName evidence="30">DNA helicase MCM8</fullName>
    </alternativeName>
    <alternativeName>
        <fullName evidence="31">Minichromosome maintenance 8</fullName>
    </alternativeName>
</protein>
<dbReference type="Pfam" id="PF01066">
    <property type="entry name" value="CDP-OH_P_transf"/>
    <property type="match status" value="1"/>
</dbReference>
<comment type="subcellular location">
    <subcellularLocation>
        <location evidence="2">Chromosome</location>
    </subcellularLocation>
    <subcellularLocation>
        <location evidence="3">Mitochondrion inner membrane</location>
        <topology evidence="3">Multi-pass membrane protein</topology>
    </subcellularLocation>
    <subcellularLocation>
        <location evidence="1">Nucleus</location>
    </subcellularLocation>
</comment>
<evidence type="ECO:0000256" key="2">
    <source>
        <dbReference type="ARBA" id="ARBA00004286"/>
    </source>
</evidence>
<comment type="subunit">
    <text evidence="35">Component of the MCM8-MCM9 complex, which forms a hexamer composed of MCM8 and MCM9. Interacts with the DNA mismatch repair (MMR) complex composed at least of MSH2, MSH3, MSH6, PMS1 and MLH1. Interacts with RAD51; the interaction recruits RAD51 to DNA damage sites. Interacts with the MRN complex composed of MRE11, RAD50 and NBN/NBS1. Interacts with CDC6 and ORC2. Interacts with HROB; the interaction recruits the MCM8-MCM9 complex to DNA damage sites.</text>
</comment>
<feature type="transmembrane region" description="Helical" evidence="39">
    <location>
        <begin position="1119"/>
        <end position="1137"/>
    </location>
</feature>
<proteinExistence type="inferred from homology"/>
<dbReference type="InterPro" id="IPR031327">
    <property type="entry name" value="MCM"/>
</dbReference>
<evidence type="ECO:0000256" key="27">
    <source>
        <dbReference type="ARBA" id="ARBA00023306"/>
    </source>
</evidence>
<comment type="catalytic activity">
    <reaction evidence="32">
        <text>a CDP-1,2-diacyl-sn-glycerol + a 1,2-diacyl-sn-glycero-3-phospho-(1'-sn-glycerol) = a cardiolipin + CMP + H(+)</text>
        <dbReference type="Rhea" id="RHEA:32931"/>
        <dbReference type="ChEBI" id="CHEBI:15378"/>
        <dbReference type="ChEBI" id="CHEBI:58332"/>
        <dbReference type="ChEBI" id="CHEBI:60377"/>
        <dbReference type="ChEBI" id="CHEBI:62237"/>
        <dbReference type="ChEBI" id="CHEBI:64716"/>
        <dbReference type="EC" id="2.7.8.41"/>
    </reaction>
</comment>
<dbReference type="FunFam" id="2.40.50.140:FF:000487">
    <property type="entry name" value="Minichromosome maintenance 8 homologous recombination repair factor"/>
    <property type="match status" value="1"/>
</dbReference>
<keyword evidence="12 37" id="KW-0547">Nucleotide-binding</keyword>
<reference evidence="41" key="1">
    <citation type="journal article" date="2021" name="Evol. Appl.">
        <title>The genome of the Pyrenean desman and the effects of bottlenecks and inbreeding on the genomic landscape of an endangered species.</title>
        <authorList>
            <person name="Escoda L."/>
            <person name="Castresana J."/>
        </authorList>
    </citation>
    <scope>NUCLEOTIDE SEQUENCE</scope>
    <source>
        <strain evidence="41">IBE-C5619</strain>
    </source>
</reference>
<keyword evidence="10 39" id="KW-0812">Transmembrane</keyword>
<dbReference type="GO" id="GO:0043337">
    <property type="term" value="F:cardiolipin synthase (CMP-forming)"/>
    <property type="evidence" value="ECO:0007669"/>
    <property type="project" value="UniProtKB-EC"/>
</dbReference>
<keyword evidence="8" id="KW-0444">Lipid biosynthesis</keyword>
<dbReference type="GO" id="GO:0003697">
    <property type="term" value="F:single-stranded DNA binding"/>
    <property type="evidence" value="ECO:0007669"/>
    <property type="project" value="TreeGrafter"/>
</dbReference>
<dbReference type="Proteomes" id="UP000700334">
    <property type="component" value="Unassembled WGS sequence"/>
</dbReference>
<dbReference type="PANTHER" id="PTHR11630">
    <property type="entry name" value="DNA REPLICATION LICENSING FACTOR MCM FAMILY MEMBER"/>
    <property type="match status" value="1"/>
</dbReference>
<dbReference type="GO" id="GO:0005743">
    <property type="term" value="C:mitochondrial inner membrane"/>
    <property type="evidence" value="ECO:0007669"/>
    <property type="project" value="UniProtKB-SubCell"/>
</dbReference>
<keyword evidence="19" id="KW-0443">Lipid metabolism</keyword>
<dbReference type="Gene3D" id="3.40.50.300">
    <property type="entry name" value="P-loop containing nucleotide triphosphate hydrolases"/>
    <property type="match status" value="1"/>
</dbReference>
<evidence type="ECO:0000256" key="38">
    <source>
        <dbReference type="SAM" id="MobiDB-lite"/>
    </source>
</evidence>
<evidence type="ECO:0000256" key="31">
    <source>
        <dbReference type="ARBA" id="ARBA00042306"/>
    </source>
</evidence>
<evidence type="ECO:0000256" key="9">
    <source>
        <dbReference type="ARBA" id="ARBA00022679"/>
    </source>
</evidence>
<dbReference type="InterPro" id="IPR012340">
    <property type="entry name" value="NA-bd_OB-fold"/>
</dbReference>
<dbReference type="InterPro" id="IPR058767">
    <property type="entry name" value="MCM8_N"/>
</dbReference>
<dbReference type="CDD" id="cd22247">
    <property type="entry name" value="MCM8_WHD"/>
    <property type="match status" value="1"/>
</dbReference>
<evidence type="ECO:0000256" key="14">
    <source>
        <dbReference type="ARBA" id="ARBA00022792"/>
    </source>
</evidence>
<dbReference type="GO" id="GO:0000724">
    <property type="term" value="P:double-strand break repair via homologous recombination"/>
    <property type="evidence" value="ECO:0007669"/>
    <property type="project" value="TreeGrafter"/>
</dbReference>
<sequence>VGEKTEAPHPRGQMRPCPARERLKRTSRLCRGHLKSSNLNLPRALQRFDRGRKRVPGRAFILPARSTPGPKVGELWGLCPWQTSLICLLEDMNGEHRGRGFGRGRFQSWKRGRGGGNFSGRWRERQHKTDLSKATGKQTSEKTPRSSLLQSTLDEFIPYKGWKLYFSEVYSSSSPFIKKIQAFENFFTRHIDLYDKDEIERKGSILVDFKELAKDDEIAKLIPSIASELRDTPEKTLACMGLAIHQVLTKDLERHAAELQAQEGLSRDGETIVNVPQIHARVYNYEPLTHLKSVRANCYGKYIALRGTVVRVSNIKPLCTRMAFVCAACGKVQSLSLPDGKYNLPTKCPAPVCRGKSFTALRSSPLTVTVDWQSIKIQELMSDDQREAGRIPRTIECELFHDLVDSCVPGDTVTVTGVVKVSNAEEGSRNKNDKCMFLLYIEANSISNSKGQKAKTSEDGCKHGALMEFSLKDLYAIQEIQAEENLFKLIVNSLCPVIFGHELVKAGLALALFGGSQKYADDKNRIPIRGDPHILVVGDPGLGKSQMLQAACSVAPRGVYVCGNTTTTSGLTVTLSKESSYGDFALEAGALVLGDQGICGIDEFDKMGNQHQALLEAMEQQSISLAKAGVVCSLPARTSIIAAANPVGGHYNKAKTVSENLKMGSALLSRFDLVFILLDTPNEAHDHLLSEHVIAVRAGKQRTVSSATVARVNSQDSNISVLEMVSDKPLSERLKVGPRETIDPIPHQLLRKYIGYARQYVYPRLSTEAAQILQDFYIELRKQSQRLNSSPITTRQLESLIRLTEARARLDLREEATKEDAEDIVEIMKYSMVGTYSDEFGNLNFERSQHGSGMSNRSTAKRFISALNSIAERTYNNLFQFHQLRQIAKELNIQVADFENFIGSLNDQGYLLKKGPKVYQLQTMAMLASRVARVSWRALRGSTWVPGARPSKGRARGPPLSFAPGCLGCVAERWWLRPAALGLRPPGTGPRGHCSGAGKAASEPVAGAGAAAEARAGRWGRTSTPSLYENPWTIPNMLSMTRIGLAPVLGYLIIEEDFNIALGVFALAGLTDLLDGFIARNWANQKSALGSALDPLADKILISILYISLTYADLIPVPLTYLIISRDVMLIAAVFYVRYRTLPTPRTLSKYFNPCYATARLKPTFISKVNTAVQLILVAASLAAPVFNYADSIYLQMLWCFTAFTTAASAYSYYHYGRKTVQ</sequence>
<evidence type="ECO:0000256" key="8">
    <source>
        <dbReference type="ARBA" id="ARBA00022516"/>
    </source>
</evidence>
<keyword evidence="17 37" id="KW-0067">ATP-binding</keyword>
<keyword evidence="25" id="KW-0539">Nucleus</keyword>
<evidence type="ECO:0000256" key="34">
    <source>
        <dbReference type="ARBA" id="ARBA00059577"/>
    </source>
</evidence>
<evidence type="ECO:0000256" key="24">
    <source>
        <dbReference type="ARBA" id="ARBA00023209"/>
    </source>
</evidence>
<feature type="compositionally biased region" description="Basic and acidic residues" evidence="38">
    <location>
        <begin position="121"/>
        <end position="131"/>
    </location>
</feature>
<feature type="transmembrane region" description="Helical" evidence="39">
    <location>
        <begin position="1193"/>
        <end position="1214"/>
    </location>
</feature>
<keyword evidence="26" id="KW-1208">Phospholipid metabolism</keyword>
<feature type="non-terminal residue" evidence="41">
    <location>
        <position position="1"/>
    </location>
</feature>
<evidence type="ECO:0000256" key="35">
    <source>
        <dbReference type="ARBA" id="ARBA00064061"/>
    </source>
</evidence>
<dbReference type="InterPro" id="IPR043130">
    <property type="entry name" value="CDP-OH_PTrfase_TM_dom"/>
</dbReference>
<evidence type="ECO:0000256" key="4">
    <source>
        <dbReference type="ARBA" id="ARBA00008010"/>
    </source>
</evidence>
<dbReference type="PANTHER" id="PTHR11630:SF47">
    <property type="entry name" value="DNA HELICASE MCM8"/>
    <property type="match status" value="1"/>
</dbReference>
<evidence type="ECO:0000256" key="7">
    <source>
        <dbReference type="ARBA" id="ARBA00022454"/>
    </source>
</evidence>
<evidence type="ECO:0000256" key="17">
    <source>
        <dbReference type="ARBA" id="ARBA00022840"/>
    </source>
</evidence>
<evidence type="ECO:0000256" key="32">
    <source>
        <dbReference type="ARBA" id="ARBA00047433"/>
    </source>
</evidence>
<organism evidence="41 42">
    <name type="scientific">Galemys pyrenaicus</name>
    <name type="common">Iberian desman</name>
    <name type="synonym">Pyrenean desman</name>
    <dbReference type="NCBI Taxonomy" id="202257"/>
    <lineage>
        <taxon>Eukaryota</taxon>
        <taxon>Metazoa</taxon>
        <taxon>Chordata</taxon>
        <taxon>Craniata</taxon>
        <taxon>Vertebrata</taxon>
        <taxon>Euteleostomi</taxon>
        <taxon>Mammalia</taxon>
        <taxon>Eutheria</taxon>
        <taxon>Laurasiatheria</taxon>
        <taxon>Eulipotyphla</taxon>
        <taxon>Talpidae</taxon>
        <taxon>Galemys</taxon>
    </lineage>
</organism>